<dbReference type="AlphaFoldDB" id="A0A133UAG1"/>
<dbReference type="Proteomes" id="UP000070163">
    <property type="component" value="Unassembled WGS sequence"/>
</dbReference>
<keyword evidence="1" id="KW-1133">Transmembrane helix</keyword>
<gene>
    <name evidence="2" type="ORF">AKJ57_02180</name>
</gene>
<name>A0A133UAG1_9EURY</name>
<proteinExistence type="predicted"/>
<evidence type="ECO:0000313" key="3">
    <source>
        <dbReference type="Proteomes" id="UP000070163"/>
    </source>
</evidence>
<accession>A0A133UAG1</accession>
<dbReference type="EMBL" id="LHXJ01000018">
    <property type="protein sequence ID" value="KXA91170.1"/>
    <property type="molecule type" value="Genomic_DNA"/>
</dbReference>
<organism evidence="2 3">
    <name type="scientific">candidate division MSBL1 archaeon SCGC-AAA259A05</name>
    <dbReference type="NCBI Taxonomy" id="1698259"/>
    <lineage>
        <taxon>Archaea</taxon>
        <taxon>Methanobacteriati</taxon>
        <taxon>Methanobacteriota</taxon>
        <taxon>candidate division MSBL1</taxon>
    </lineage>
</organism>
<comment type="caution">
    <text evidence="2">The sequence shown here is derived from an EMBL/GenBank/DDBJ whole genome shotgun (WGS) entry which is preliminary data.</text>
</comment>
<sequence length="64" mass="7239">MLNFSNINLATQTADKMKRIVKINSIYITSLLVQSIGVLLIYLSGISKDSENHVFKKNSNFLLH</sequence>
<feature type="transmembrane region" description="Helical" evidence="1">
    <location>
        <begin position="26"/>
        <end position="46"/>
    </location>
</feature>
<keyword evidence="1" id="KW-0472">Membrane</keyword>
<keyword evidence="1" id="KW-0812">Transmembrane</keyword>
<evidence type="ECO:0000256" key="1">
    <source>
        <dbReference type="SAM" id="Phobius"/>
    </source>
</evidence>
<protein>
    <submittedName>
        <fullName evidence="2">Uncharacterized protein</fullName>
    </submittedName>
</protein>
<evidence type="ECO:0000313" key="2">
    <source>
        <dbReference type="EMBL" id="KXA91170.1"/>
    </source>
</evidence>
<keyword evidence="3" id="KW-1185">Reference proteome</keyword>
<reference evidence="2 3" key="1">
    <citation type="journal article" date="2016" name="Sci. Rep.">
        <title>Metabolic traits of an uncultured archaeal lineage -MSBL1- from brine pools of the Red Sea.</title>
        <authorList>
            <person name="Mwirichia R."/>
            <person name="Alam I."/>
            <person name="Rashid M."/>
            <person name="Vinu M."/>
            <person name="Ba-Alawi W."/>
            <person name="Anthony Kamau A."/>
            <person name="Kamanda Ngugi D."/>
            <person name="Goker M."/>
            <person name="Klenk H.P."/>
            <person name="Bajic V."/>
            <person name="Stingl U."/>
        </authorList>
    </citation>
    <scope>NUCLEOTIDE SEQUENCE [LARGE SCALE GENOMIC DNA]</scope>
    <source>
        <strain evidence="2">SCGC-AAA259A05</strain>
    </source>
</reference>